<dbReference type="Gene3D" id="3.60.110.10">
    <property type="entry name" value="Carbon-nitrogen hydrolase"/>
    <property type="match status" value="1"/>
</dbReference>
<keyword evidence="9 12" id="KW-0012">Acyltransferase</keyword>
<dbReference type="PANTHER" id="PTHR38686:SF1">
    <property type="entry name" value="APOLIPOPROTEIN N-ACYLTRANSFERASE"/>
    <property type="match status" value="1"/>
</dbReference>
<evidence type="ECO:0000256" key="4">
    <source>
        <dbReference type="ARBA" id="ARBA00022519"/>
    </source>
</evidence>
<keyword evidence="7 10" id="KW-1133">Transmembrane helix</keyword>
<keyword evidence="5 12" id="KW-0808">Transferase</keyword>
<dbReference type="InterPro" id="IPR059110">
    <property type="entry name" value="Lnt_campylobact"/>
</dbReference>
<evidence type="ECO:0000256" key="8">
    <source>
        <dbReference type="ARBA" id="ARBA00023136"/>
    </source>
</evidence>
<feature type="transmembrane region" description="Helical" evidence="10">
    <location>
        <begin position="134"/>
        <end position="153"/>
    </location>
</feature>
<evidence type="ECO:0000259" key="11">
    <source>
        <dbReference type="PROSITE" id="PS50263"/>
    </source>
</evidence>
<dbReference type="PANTHER" id="PTHR38686">
    <property type="entry name" value="APOLIPOPROTEIN N-ACYLTRANSFERASE"/>
    <property type="match status" value="1"/>
</dbReference>
<dbReference type="Pfam" id="PF26365">
    <property type="entry name" value="ApoNAT_membrane"/>
    <property type="match status" value="1"/>
</dbReference>
<dbReference type="GO" id="GO:0016410">
    <property type="term" value="F:N-acyltransferase activity"/>
    <property type="evidence" value="ECO:0007669"/>
    <property type="project" value="InterPro"/>
</dbReference>
<evidence type="ECO:0000313" key="13">
    <source>
        <dbReference type="Proteomes" id="UP000256695"/>
    </source>
</evidence>
<sequence>MLFYQKYLRFYGIKMQQTHLHFLQKQLQTFLFALIFSLPILSGTLFLSLGYERLYIALNTLFALCALIAFIKIDKKMRFYFGFYVGVLLFYWIALSFRFSPMPILIPLIIFLVASIYGLIFTFLLWFENIFFRILALLFLGYIHPFYFDWLFVESFFAYSIFGVDKISFCCVLLGVFFLLQKGKIRIFALLFLTLATLQTEFFKTYKAPLDIELAQTAVPQDIRWDSENLYQIVQKNLQYIQDAIKNKKAMVVLPETAFPIVLNHYPQILASLKELSQNIAIVTGALRGDRDRIFNSTYIFNEGNIEMIDKVVLAPFGEKIPLPNFLAKPLSKLFFGTEQSFDFAKEPRNFVIDNKIFRNAICYEGTSKILYQDKPQYVVVISNNAWFYPSIEPFFQQILLKYYARISKALILHSANFSDSMIITPSLFLGK</sequence>
<dbReference type="GO" id="GO:0042158">
    <property type="term" value="P:lipoprotein biosynthetic process"/>
    <property type="evidence" value="ECO:0007669"/>
    <property type="project" value="InterPro"/>
</dbReference>
<feature type="transmembrane region" description="Helical" evidence="10">
    <location>
        <begin position="54"/>
        <end position="73"/>
    </location>
</feature>
<accession>A0A3D8JBV2</accession>
<organism evidence="12 13">
    <name type="scientific">Helicobacter anseris</name>
    <dbReference type="NCBI Taxonomy" id="375926"/>
    <lineage>
        <taxon>Bacteria</taxon>
        <taxon>Pseudomonadati</taxon>
        <taxon>Campylobacterota</taxon>
        <taxon>Epsilonproteobacteria</taxon>
        <taxon>Campylobacterales</taxon>
        <taxon>Helicobacteraceae</taxon>
        <taxon>Helicobacter</taxon>
    </lineage>
</organism>
<feature type="transmembrane region" description="Helical" evidence="10">
    <location>
        <begin position="105"/>
        <end position="127"/>
    </location>
</feature>
<evidence type="ECO:0000256" key="1">
    <source>
        <dbReference type="ARBA" id="ARBA00004651"/>
    </source>
</evidence>
<dbReference type="NCBIfam" id="NF008934">
    <property type="entry name" value="PRK12291.1"/>
    <property type="match status" value="1"/>
</dbReference>
<keyword evidence="3" id="KW-1003">Cell membrane</keyword>
<gene>
    <name evidence="12" type="ORF">CQA57_00925</name>
</gene>
<keyword evidence="8 10" id="KW-0472">Membrane</keyword>
<dbReference type="PROSITE" id="PS50263">
    <property type="entry name" value="CN_HYDROLASE"/>
    <property type="match status" value="1"/>
</dbReference>
<dbReference type="EMBL" id="NXLX01000001">
    <property type="protein sequence ID" value="RDU74645.1"/>
    <property type="molecule type" value="Genomic_DNA"/>
</dbReference>
<evidence type="ECO:0000256" key="9">
    <source>
        <dbReference type="ARBA" id="ARBA00023315"/>
    </source>
</evidence>
<comment type="subcellular location">
    <subcellularLocation>
        <location evidence="1">Cell membrane</location>
        <topology evidence="1">Multi-pass membrane protein</topology>
    </subcellularLocation>
</comment>
<proteinExistence type="inferred from homology"/>
<evidence type="ECO:0000313" key="12">
    <source>
        <dbReference type="EMBL" id="RDU74645.1"/>
    </source>
</evidence>
<dbReference type="InterPro" id="IPR004563">
    <property type="entry name" value="Apolipo_AcylTrfase"/>
</dbReference>
<dbReference type="NCBIfam" id="TIGR00546">
    <property type="entry name" value="lnt"/>
    <property type="match status" value="1"/>
</dbReference>
<comment type="similarity">
    <text evidence="2">Belongs to the CN hydrolase family. Apolipoprotein N-acyltransferase subfamily.</text>
</comment>
<evidence type="ECO:0000256" key="2">
    <source>
        <dbReference type="ARBA" id="ARBA00010065"/>
    </source>
</evidence>
<evidence type="ECO:0000256" key="5">
    <source>
        <dbReference type="ARBA" id="ARBA00022679"/>
    </source>
</evidence>
<feature type="transmembrane region" description="Helical" evidence="10">
    <location>
        <begin position="187"/>
        <end position="206"/>
    </location>
</feature>
<keyword evidence="6 10" id="KW-0812">Transmembrane</keyword>
<dbReference type="InterPro" id="IPR059109">
    <property type="entry name" value="Lnt_membrane_dom"/>
</dbReference>
<evidence type="ECO:0000256" key="10">
    <source>
        <dbReference type="SAM" id="Phobius"/>
    </source>
</evidence>
<dbReference type="InterPro" id="IPR036526">
    <property type="entry name" value="C-N_Hydrolase_sf"/>
</dbReference>
<feature type="transmembrane region" description="Helical" evidence="10">
    <location>
        <begin position="29"/>
        <end position="48"/>
    </location>
</feature>
<dbReference type="InterPro" id="IPR003010">
    <property type="entry name" value="C-N_Hydrolase"/>
</dbReference>
<dbReference type="SUPFAM" id="SSF56317">
    <property type="entry name" value="Carbon-nitrogen hydrolase"/>
    <property type="match status" value="1"/>
</dbReference>
<protein>
    <submittedName>
        <fullName evidence="12">Apolipoprotein N-acyltransferase</fullName>
    </submittedName>
</protein>
<name>A0A3D8JBV2_9HELI</name>
<feature type="transmembrane region" description="Helical" evidence="10">
    <location>
        <begin position="80"/>
        <end position="99"/>
    </location>
</feature>
<keyword evidence="12" id="KW-0449">Lipoprotein</keyword>
<keyword evidence="13" id="KW-1185">Reference proteome</keyword>
<evidence type="ECO:0000256" key="6">
    <source>
        <dbReference type="ARBA" id="ARBA00022692"/>
    </source>
</evidence>
<dbReference type="GO" id="GO:0005886">
    <property type="term" value="C:plasma membrane"/>
    <property type="evidence" value="ECO:0007669"/>
    <property type="project" value="UniProtKB-SubCell"/>
</dbReference>
<dbReference type="OrthoDB" id="9804277at2"/>
<evidence type="ECO:0000256" key="7">
    <source>
        <dbReference type="ARBA" id="ARBA00022989"/>
    </source>
</evidence>
<dbReference type="AlphaFoldDB" id="A0A3D8JBV2"/>
<keyword evidence="4" id="KW-0997">Cell inner membrane</keyword>
<feature type="domain" description="CN hydrolase" evidence="11">
    <location>
        <begin position="215"/>
        <end position="432"/>
    </location>
</feature>
<dbReference type="Proteomes" id="UP000256695">
    <property type="component" value="Unassembled WGS sequence"/>
</dbReference>
<feature type="transmembrane region" description="Helical" evidence="10">
    <location>
        <begin position="159"/>
        <end position="180"/>
    </location>
</feature>
<evidence type="ECO:0000256" key="3">
    <source>
        <dbReference type="ARBA" id="ARBA00022475"/>
    </source>
</evidence>
<reference evidence="12 13" key="1">
    <citation type="submission" date="2018-04" db="EMBL/GenBank/DDBJ databases">
        <title>Novel Campyloabacter and Helicobacter Species and Strains.</title>
        <authorList>
            <person name="Mannion A.J."/>
            <person name="Shen Z."/>
            <person name="Fox J.G."/>
        </authorList>
    </citation>
    <scope>NUCLEOTIDE SEQUENCE [LARGE SCALE GENOMIC DNA]</scope>
    <source>
        <strain evidence="12 13">MIT 04-9362</strain>
    </source>
</reference>
<comment type="caution">
    <text evidence="12">The sequence shown here is derived from an EMBL/GenBank/DDBJ whole genome shotgun (WGS) entry which is preliminary data.</text>
</comment>